<dbReference type="Pfam" id="PF13538">
    <property type="entry name" value="UvrD_C_2"/>
    <property type="match status" value="1"/>
</dbReference>
<dbReference type="SMART" id="SM00382">
    <property type="entry name" value="AAA"/>
    <property type="match status" value="1"/>
</dbReference>
<dbReference type="Gene3D" id="3.40.50.300">
    <property type="entry name" value="P-loop containing nucleotide triphosphate hydrolases"/>
    <property type="match status" value="2"/>
</dbReference>
<dbReference type="GO" id="GO:0009338">
    <property type="term" value="C:exodeoxyribonuclease V complex"/>
    <property type="evidence" value="ECO:0007669"/>
    <property type="project" value="TreeGrafter"/>
</dbReference>
<evidence type="ECO:0000313" key="8">
    <source>
        <dbReference type="Proteomes" id="UP000297535"/>
    </source>
</evidence>
<name>A0A4Z0NHX6_9HYPH</name>
<protein>
    <recommendedName>
        <fullName evidence="3">ATP-dependent RecD2 DNA helicase</fullName>
        <ecNumber evidence="3">5.6.2.3</ecNumber>
    </recommendedName>
    <alternativeName>
        <fullName evidence="3">DNA 5'-3' helicase subunit RecD2</fullName>
    </alternativeName>
</protein>
<evidence type="ECO:0000256" key="1">
    <source>
        <dbReference type="ARBA" id="ARBA00022741"/>
    </source>
</evidence>
<dbReference type="GO" id="GO:0017116">
    <property type="term" value="F:single-stranded DNA helicase activity"/>
    <property type="evidence" value="ECO:0007669"/>
    <property type="project" value="TreeGrafter"/>
</dbReference>
<dbReference type="PANTHER" id="PTHR43788:SF6">
    <property type="entry name" value="DNA HELICASE B"/>
    <property type="match status" value="1"/>
</dbReference>
<dbReference type="GO" id="GO:0016887">
    <property type="term" value="F:ATP hydrolysis activity"/>
    <property type="evidence" value="ECO:0007669"/>
    <property type="project" value="RHEA"/>
</dbReference>
<dbReference type="InterPro" id="IPR029493">
    <property type="entry name" value="RecD2-like_HHH"/>
</dbReference>
<keyword evidence="3" id="KW-0413">Isomerase</keyword>
<gene>
    <name evidence="3" type="primary">recD2</name>
    <name evidence="7" type="ORF">EU555_25890</name>
</gene>
<evidence type="ECO:0000313" key="7">
    <source>
        <dbReference type="EMBL" id="TGD95840.1"/>
    </source>
</evidence>
<dbReference type="InterPro" id="IPR027785">
    <property type="entry name" value="UvrD-like_helicase_C"/>
</dbReference>
<dbReference type="GO" id="GO:0006281">
    <property type="term" value="P:DNA repair"/>
    <property type="evidence" value="ECO:0007669"/>
    <property type="project" value="InterPro"/>
</dbReference>
<dbReference type="Pfam" id="PF14490">
    <property type="entry name" value="HHH_RecD2"/>
    <property type="match status" value="1"/>
</dbReference>
<evidence type="ECO:0000256" key="2">
    <source>
        <dbReference type="ARBA" id="ARBA00022840"/>
    </source>
</evidence>
<dbReference type="Proteomes" id="UP000297535">
    <property type="component" value="Unassembled WGS sequence"/>
</dbReference>
<dbReference type="Gene3D" id="2.30.30.940">
    <property type="match status" value="1"/>
</dbReference>
<evidence type="ECO:0000259" key="6">
    <source>
        <dbReference type="SMART" id="SM00382"/>
    </source>
</evidence>
<keyword evidence="3" id="KW-0378">Hydrolase</keyword>
<dbReference type="InterPro" id="IPR027417">
    <property type="entry name" value="P-loop_NTPase"/>
</dbReference>
<dbReference type="NCBIfam" id="TIGR01448">
    <property type="entry name" value="recD_rel"/>
    <property type="match status" value="1"/>
</dbReference>
<dbReference type="SMART" id="SM00278">
    <property type="entry name" value="HhH1"/>
    <property type="match status" value="3"/>
</dbReference>
<dbReference type="InterPro" id="IPR003593">
    <property type="entry name" value="AAA+_ATPase"/>
</dbReference>
<dbReference type="HAMAP" id="MF_01488">
    <property type="entry name" value="RecD2"/>
    <property type="match status" value="1"/>
</dbReference>
<dbReference type="InterPro" id="IPR050534">
    <property type="entry name" value="Coronavir_polyprotein_1ab"/>
</dbReference>
<dbReference type="Pfam" id="PF18335">
    <property type="entry name" value="SH3_13"/>
    <property type="match status" value="1"/>
</dbReference>
<dbReference type="Pfam" id="PF13245">
    <property type="entry name" value="AAA_19"/>
    <property type="match status" value="1"/>
</dbReference>
<evidence type="ECO:0000259" key="5">
    <source>
        <dbReference type="SMART" id="SM00278"/>
    </source>
</evidence>
<keyword evidence="2 3" id="KW-0067">ATP-binding</keyword>
<feature type="domain" description="Helix-hairpin-helix DNA-binding motif class 1" evidence="5">
    <location>
        <begin position="95"/>
        <end position="116"/>
    </location>
</feature>
<feature type="region of interest" description="Disordered" evidence="4">
    <location>
        <begin position="728"/>
        <end position="764"/>
    </location>
</feature>
<dbReference type="Gene3D" id="1.10.10.2220">
    <property type="match status" value="1"/>
</dbReference>
<dbReference type="PANTHER" id="PTHR43788">
    <property type="entry name" value="DNA2/NAM7 HELICASE FAMILY MEMBER"/>
    <property type="match status" value="1"/>
</dbReference>
<dbReference type="InterPro" id="IPR055446">
    <property type="entry name" value="RecD2_N_OB"/>
</dbReference>
<dbReference type="InterPro" id="IPR041451">
    <property type="entry name" value="RecD2_SH13"/>
</dbReference>
<comment type="catalytic activity">
    <reaction evidence="3">
        <text>ATP + H2O = ADP + phosphate + H(+)</text>
        <dbReference type="Rhea" id="RHEA:13065"/>
        <dbReference type="ChEBI" id="CHEBI:15377"/>
        <dbReference type="ChEBI" id="CHEBI:15378"/>
        <dbReference type="ChEBI" id="CHEBI:30616"/>
        <dbReference type="ChEBI" id="CHEBI:43474"/>
        <dbReference type="ChEBI" id="CHEBI:456216"/>
        <dbReference type="EC" id="5.6.2.3"/>
    </reaction>
</comment>
<reference evidence="7 8" key="1">
    <citation type="submission" date="2019-04" db="EMBL/GenBank/DDBJ databases">
        <authorList>
            <person name="Feng G."/>
            <person name="Zhu H."/>
        </authorList>
    </citation>
    <scope>NUCLEOTIDE SEQUENCE [LARGE SCALE GENOMIC DNA]</scope>
    <source>
        <strain evidence="7 8">6HR-1</strain>
    </source>
</reference>
<comment type="similarity">
    <text evidence="3">Belongs to the RecD family. RecD2 subfamily.</text>
</comment>
<evidence type="ECO:0000256" key="4">
    <source>
        <dbReference type="SAM" id="MobiDB-lite"/>
    </source>
</evidence>
<dbReference type="GO" id="GO:0043139">
    <property type="term" value="F:5'-3' DNA helicase activity"/>
    <property type="evidence" value="ECO:0007669"/>
    <property type="project" value="UniProtKB-UniRule"/>
</dbReference>
<dbReference type="Pfam" id="PF23139">
    <property type="entry name" value="OB_YrrC"/>
    <property type="match status" value="1"/>
</dbReference>
<dbReference type="InterPro" id="IPR003583">
    <property type="entry name" value="Hlx-hairpin-Hlx_DNA-bd_motif"/>
</dbReference>
<dbReference type="CDD" id="cd17933">
    <property type="entry name" value="DEXSc_RecD-like"/>
    <property type="match status" value="1"/>
</dbReference>
<proteinExistence type="inferred from homology"/>
<feature type="binding site" evidence="3">
    <location>
        <begin position="357"/>
        <end position="361"/>
    </location>
    <ligand>
        <name>ATP</name>
        <dbReference type="ChEBI" id="CHEBI:30616"/>
    </ligand>
</feature>
<accession>A0A4Z0NHX6</accession>
<keyword evidence="8" id="KW-1185">Reference proteome</keyword>
<sequence>MAPFAAPPRSRSPDALAGSIERVTFHNAESGFCVLKVKARGRRDLVAVIGHAPAVAAGEWVTATGAWVSDREHGLQFRADTMAATPPTGVEGIARYLASGQMRGIGPEMAKRIVRAFGADTFAVIEAAPERLTEVSGIGPTRAARITAAWAEHKVVREIMVFLHAHGVGTARAVRIFKTYGTEAVAVMTEDPYRLARDVKGIGFRTADAIAARLGLPPTAPERLRAGLAYALQAAMDDGHCALPVPDLIARAAELLAVDAGLLRTALVDEIGGKSVVMDTIGEIPHLFLRGLHAAESAIAERVIALDDAPLPWDEIDTGAALARVEAETGRPLSPSQRAAAATLLHAKVAVMTGGPGVGKTSTLDALLRVLADSQAEVLLAAPTGRAAKRMSEQTGREAKTIHRLLEIDPRHGGFQRDEHSPLACDLLVLDEASMIDVPLMNALTRAIPRHAALWLVGDVDQLPSVGPGRVLADVIDSGRVAVARLTEVFRQAAESRIVTGAHRINAGRVPEGAETPDGDFFVVRIDDPEIGAEKLVEIVTRRIPRRFGLDPVKDVQVLCPMTRGALGSRHLNQALQRVLNPDPPVSVERFGWVFAPGDRVMVGQNDYDREVFNGDLGVVLRVDPEEGSLVAGFDGREVTWPFEELDALSPAYAITIHKSQGSEYPAVVIPVAMQHYTMLARNLLYTGVTRGKRLVVLVAQPKAVAIAVRGGAKPRFTKLAEWLQRPVRKQAGRRSPGVSISSPSPFPEGWSKAEGDPGKGSTS</sequence>
<feature type="domain" description="Helix-hairpin-helix DNA-binding motif class 1" evidence="5">
    <location>
        <begin position="130"/>
        <end position="149"/>
    </location>
</feature>
<dbReference type="InterPro" id="IPR010994">
    <property type="entry name" value="RuvA_2-like"/>
</dbReference>
<dbReference type="GO" id="GO:0003677">
    <property type="term" value="F:DNA binding"/>
    <property type="evidence" value="ECO:0007669"/>
    <property type="project" value="UniProtKB-UniRule"/>
</dbReference>
<keyword evidence="3 7" id="KW-0347">Helicase</keyword>
<comment type="caution">
    <text evidence="7">The sequence shown here is derived from an EMBL/GenBank/DDBJ whole genome shotgun (WGS) entry which is preliminary data.</text>
</comment>
<dbReference type="AlphaFoldDB" id="A0A4Z0NHX6"/>
<keyword evidence="1 3" id="KW-0547">Nucleotide-binding</keyword>
<dbReference type="InterPro" id="IPR006345">
    <property type="entry name" value="RecD2"/>
</dbReference>
<dbReference type="CDD" id="cd18809">
    <property type="entry name" value="SF1_C_RecD"/>
    <property type="match status" value="1"/>
</dbReference>
<dbReference type="Gene3D" id="1.10.150.20">
    <property type="entry name" value="5' to 3' exonuclease, C-terminal subdomain"/>
    <property type="match status" value="1"/>
</dbReference>
<keyword evidence="3" id="KW-0238">DNA-binding</keyword>
<dbReference type="OrthoDB" id="1826980at2"/>
<dbReference type="SUPFAM" id="SSF52540">
    <property type="entry name" value="P-loop containing nucleoside triphosphate hydrolases"/>
    <property type="match status" value="2"/>
</dbReference>
<dbReference type="GO" id="GO:0006310">
    <property type="term" value="P:DNA recombination"/>
    <property type="evidence" value="ECO:0007669"/>
    <property type="project" value="InterPro"/>
</dbReference>
<feature type="domain" description="AAA+ ATPase" evidence="6">
    <location>
        <begin position="346"/>
        <end position="527"/>
    </location>
</feature>
<dbReference type="SUPFAM" id="SSF47781">
    <property type="entry name" value="RuvA domain 2-like"/>
    <property type="match status" value="1"/>
</dbReference>
<dbReference type="EMBL" id="SRLB01000024">
    <property type="protein sequence ID" value="TGD95840.1"/>
    <property type="molecule type" value="Genomic_DNA"/>
</dbReference>
<comment type="function">
    <text evidence="3">DNA-dependent ATPase and ATP-dependent 5'-3' DNA helicase. Has no activity on blunt DNA or DNA with 3'-overhangs, requires at least 10 bases of 5'-ssDNA for helicase activity.</text>
</comment>
<organism evidence="7 8">
    <name type="scientific">Methylobacterium nonmethylotrophicum</name>
    <dbReference type="NCBI Taxonomy" id="1141884"/>
    <lineage>
        <taxon>Bacteria</taxon>
        <taxon>Pseudomonadati</taxon>
        <taxon>Pseudomonadota</taxon>
        <taxon>Alphaproteobacteria</taxon>
        <taxon>Hyphomicrobiales</taxon>
        <taxon>Methylobacteriaceae</taxon>
        <taxon>Methylobacterium</taxon>
    </lineage>
</organism>
<dbReference type="GO" id="GO:0005524">
    <property type="term" value="F:ATP binding"/>
    <property type="evidence" value="ECO:0007669"/>
    <property type="project" value="UniProtKB-UniRule"/>
</dbReference>
<dbReference type="RefSeq" id="WP_135418230.1">
    <property type="nucleotide sequence ID" value="NZ_SRLB01000024.1"/>
</dbReference>
<dbReference type="EC" id="5.6.2.3" evidence="3"/>
<evidence type="ECO:0000256" key="3">
    <source>
        <dbReference type="HAMAP-Rule" id="MF_01488"/>
    </source>
</evidence>
<dbReference type="Pfam" id="PF14520">
    <property type="entry name" value="HHH_5"/>
    <property type="match status" value="1"/>
</dbReference>
<feature type="domain" description="Helix-hairpin-helix DNA-binding motif class 1" evidence="5">
    <location>
        <begin position="194"/>
        <end position="213"/>
    </location>
</feature>